<reference evidence="3" key="1">
    <citation type="submission" date="2021-02" db="EMBL/GenBank/DDBJ databases">
        <title>Genome sequence of Rhodospirillales sp. strain TMPK1 isolated from soil.</title>
        <authorList>
            <person name="Nakai R."/>
            <person name="Kusada H."/>
            <person name="Tamaki H."/>
        </authorList>
    </citation>
    <scope>NUCLEOTIDE SEQUENCE</scope>
    <source>
        <strain evidence="3">TMPK1</strain>
    </source>
</reference>
<feature type="domain" description="Ice-binding protein C-terminal" evidence="2">
    <location>
        <begin position="196"/>
        <end position="215"/>
    </location>
</feature>
<dbReference type="InterPro" id="IPR013424">
    <property type="entry name" value="Ice-binding_C"/>
</dbReference>
<protein>
    <recommendedName>
        <fullName evidence="2">Ice-binding protein C-terminal domain-containing protein</fullName>
    </recommendedName>
</protein>
<dbReference type="AlphaFoldDB" id="A0A8S8XL59"/>
<sequence>MLRTVSFALLAALLALPASANQIVQRLDWTSRASDPQYEYIYKPSFQQFDPSQGMLTGVTYRVFGTTFGSITAVLRDGEEPGGPSSYIAYQRGFFLAVEAPSLSPSIDTAPTEFFASHQFTTDAGPVTLTNQSDWGPTLDYPLGDVTSYLGNGTIGLRVFISANRDTTLEGRGIPIADDTGALLTLELIYDFTPAAVPEPASVAILGAALLGFGAIRYGGRRR</sequence>
<proteinExistence type="predicted"/>
<accession>A0A8S8XL59</accession>
<gene>
    <name evidence="3" type="ORF">TMPK1_40720</name>
</gene>
<dbReference type="Pfam" id="PF07589">
    <property type="entry name" value="PEP-CTERM"/>
    <property type="match status" value="1"/>
</dbReference>
<comment type="caution">
    <text evidence="3">The sequence shown here is derived from an EMBL/GenBank/DDBJ whole genome shotgun (WGS) entry which is preliminary data.</text>
</comment>
<evidence type="ECO:0000313" key="3">
    <source>
        <dbReference type="EMBL" id="GIL41835.1"/>
    </source>
</evidence>
<dbReference type="RefSeq" id="WP_420245498.1">
    <property type="nucleotide sequence ID" value="NZ_BOPV01000001.1"/>
</dbReference>
<organism evidence="3 4">
    <name type="scientific">Roseiterribacter gracilis</name>
    <dbReference type="NCBI Taxonomy" id="2812848"/>
    <lineage>
        <taxon>Bacteria</taxon>
        <taxon>Pseudomonadati</taxon>
        <taxon>Pseudomonadota</taxon>
        <taxon>Alphaproteobacteria</taxon>
        <taxon>Rhodospirillales</taxon>
        <taxon>Roseiterribacteraceae</taxon>
        <taxon>Roseiterribacter</taxon>
    </lineage>
</organism>
<feature type="signal peptide" evidence="1">
    <location>
        <begin position="1"/>
        <end position="20"/>
    </location>
</feature>
<keyword evidence="1" id="KW-0732">Signal</keyword>
<evidence type="ECO:0000259" key="2">
    <source>
        <dbReference type="Pfam" id="PF07589"/>
    </source>
</evidence>
<keyword evidence="4" id="KW-1185">Reference proteome</keyword>
<dbReference type="NCBIfam" id="NF033208">
    <property type="entry name" value="choice_anch_E"/>
    <property type="match status" value="1"/>
</dbReference>
<evidence type="ECO:0000256" key="1">
    <source>
        <dbReference type="SAM" id="SignalP"/>
    </source>
</evidence>
<feature type="chain" id="PRO_5035905353" description="Ice-binding protein C-terminal domain-containing protein" evidence="1">
    <location>
        <begin position="21"/>
        <end position="223"/>
    </location>
</feature>
<dbReference type="EMBL" id="BOPV01000001">
    <property type="protein sequence ID" value="GIL41835.1"/>
    <property type="molecule type" value="Genomic_DNA"/>
</dbReference>
<evidence type="ECO:0000313" key="4">
    <source>
        <dbReference type="Proteomes" id="UP000681075"/>
    </source>
</evidence>
<dbReference type="Proteomes" id="UP000681075">
    <property type="component" value="Unassembled WGS sequence"/>
</dbReference>
<name>A0A8S8XL59_9PROT</name>